<dbReference type="OrthoDB" id="338345at2759"/>
<protein>
    <submittedName>
        <fullName evidence="1">Uncharacterized protein</fullName>
    </submittedName>
</protein>
<keyword evidence="2" id="KW-1185">Reference proteome</keyword>
<sequence length="524" mass="61215">MISCNIKKRNGSEDCSGNSSFCSLETEILNLYKKDDYMKYCFVSDNIEPIALDDEIHILKKVEQESFKLNDILKSLETKKEKEKSDILLSEYEKHEIIENEIEDEDRINCGIFLHDVNIIDNSNNNFLSDNIFDKSSNPISIKGDVFIKNIVEFQDLSPCASSYEVYKIEWFLGLDINDNRVHEIVPIHQGKNFQIPFEALGKYIFCKAYRRIYKNFIFQEKGKNSVFDPHTSTTKPIKFKRNPEYIEFFSVASKGPVLISLDVSMKILTHLCNNNYSVKVIIEDPLDNLYHISSPSSSDDDMTYTTTTNSTQEKNYDQSFLTTLSINFNEIEFDFSNDYNGIESNLKKKESIFNFFKLFGFNHGNSSLLKEENSNSLGNEIVYKKGDEVKSKENNNYNKQFYKKKIVFNIYEVEFRLSNKEDCIVITIGSDLQKSFRHVKYKMINIKSYEKNTSINELWLILLAFKSAYSYKNIFKKHSKIIYRNTNISFIQNMLNKYLIKSATKNVNEKLPFHKINTIFNET</sequence>
<name>A0A1J1H9V9_PLARL</name>
<dbReference type="EMBL" id="LN835305">
    <property type="protein sequence ID" value="CRH00383.1"/>
    <property type="molecule type" value="Genomic_DNA"/>
</dbReference>
<evidence type="ECO:0000313" key="1">
    <source>
        <dbReference type="EMBL" id="CRH00383.1"/>
    </source>
</evidence>
<organism evidence="1 2">
    <name type="scientific">Plasmodium relictum</name>
    <dbReference type="NCBI Taxonomy" id="85471"/>
    <lineage>
        <taxon>Eukaryota</taxon>
        <taxon>Sar</taxon>
        <taxon>Alveolata</taxon>
        <taxon>Apicomplexa</taxon>
        <taxon>Aconoidasida</taxon>
        <taxon>Haemosporida</taxon>
        <taxon>Plasmodiidae</taxon>
        <taxon>Plasmodium</taxon>
        <taxon>Plasmodium (Haemamoeba)</taxon>
    </lineage>
</organism>
<reference evidence="1 2" key="1">
    <citation type="submission" date="2015-04" db="EMBL/GenBank/DDBJ databases">
        <authorList>
            <consortium name="Pathogen Informatics"/>
        </authorList>
    </citation>
    <scope>NUCLEOTIDE SEQUENCE [LARGE SCALE GENOMIC DNA]</scope>
    <source>
        <strain evidence="1 2">SGS1</strain>
    </source>
</reference>
<dbReference type="VEuPathDB" id="PlasmoDB:PRELSG_1003500"/>
<dbReference type="OMA" id="KNHIEPI"/>
<dbReference type="KEGG" id="prel:PRELSG_1003500"/>
<proteinExistence type="predicted"/>
<gene>
    <name evidence="1" type="ORF">PRELSG_1003500</name>
</gene>
<accession>A0A1J1H9V9</accession>
<evidence type="ECO:0000313" key="2">
    <source>
        <dbReference type="Proteomes" id="UP000220158"/>
    </source>
</evidence>
<dbReference type="RefSeq" id="XP_028533386.1">
    <property type="nucleotide sequence ID" value="XM_028676948.1"/>
</dbReference>
<dbReference type="AlphaFoldDB" id="A0A1J1H9V9"/>
<dbReference type="GeneID" id="39736501"/>
<dbReference type="Proteomes" id="UP000220158">
    <property type="component" value="Chromosome 10"/>
</dbReference>